<accession>A0A7W8X762</accession>
<dbReference type="GO" id="GO:1904680">
    <property type="term" value="F:peptide transmembrane transporter activity"/>
    <property type="evidence" value="ECO:0007669"/>
    <property type="project" value="InterPro"/>
</dbReference>
<dbReference type="InterPro" id="IPR050835">
    <property type="entry name" value="ABC_transporter_sub-D"/>
</dbReference>
<dbReference type="AlphaFoldDB" id="A0A7W8X762"/>
<gene>
    <name evidence="6" type="ORF">GGD55_000992</name>
</gene>
<dbReference type="Proteomes" id="UP000585507">
    <property type="component" value="Unassembled WGS sequence"/>
</dbReference>
<evidence type="ECO:0000256" key="2">
    <source>
        <dbReference type="ARBA" id="ARBA00022692"/>
    </source>
</evidence>
<protein>
    <submittedName>
        <fullName evidence="6">Peptide/bleomycin uptake transporter</fullName>
    </submittedName>
</protein>
<dbReference type="GO" id="GO:0015833">
    <property type="term" value="P:peptide transport"/>
    <property type="evidence" value="ECO:0007669"/>
    <property type="project" value="InterPro"/>
</dbReference>
<feature type="transmembrane region" description="Helical" evidence="5">
    <location>
        <begin position="164"/>
        <end position="188"/>
    </location>
</feature>
<feature type="transmembrane region" description="Helical" evidence="5">
    <location>
        <begin position="268"/>
        <end position="293"/>
    </location>
</feature>
<evidence type="ECO:0000256" key="5">
    <source>
        <dbReference type="SAM" id="Phobius"/>
    </source>
</evidence>
<reference evidence="6 7" key="1">
    <citation type="submission" date="2020-08" db="EMBL/GenBank/DDBJ databases">
        <title>Genomic Encyclopedia of Type Strains, Phase IV (KMG-V): Genome sequencing to study the core and pangenomes of soil and plant-associated prokaryotes.</title>
        <authorList>
            <person name="Whitman W."/>
        </authorList>
    </citation>
    <scope>NUCLEOTIDE SEQUENCE [LARGE SCALE GENOMIC DNA]</scope>
    <source>
        <strain evidence="6 7">SEMIA 4084</strain>
    </source>
</reference>
<organism evidence="6 7">
    <name type="scientific">Rhizobium giardinii</name>
    <dbReference type="NCBI Taxonomy" id="56731"/>
    <lineage>
        <taxon>Bacteria</taxon>
        <taxon>Pseudomonadati</taxon>
        <taxon>Pseudomonadota</taxon>
        <taxon>Alphaproteobacteria</taxon>
        <taxon>Hyphomicrobiales</taxon>
        <taxon>Rhizobiaceae</taxon>
        <taxon>Rhizobium/Agrobacterium group</taxon>
        <taxon>Rhizobium</taxon>
    </lineage>
</organism>
<dbReference type="Pfam" id="PF05992">
    <property type="entry name" value="SbmA_BacA"/>
    <property type="match status" value="1"/>
</dbReference>
<keyword evidence="3 5" id="KW-1133">Transmembrane helix</keyword>
<keyword evidence="2 5" id="KW-0812">Transmembrane</keyword>
<dbReference type="PANTHER" id="PTHR11384:SF59">
    <property type="entry name" value="LYSOSOMAL COBALAMIN TRANSPORTER ABCD4"/>
    <property type="match status" value="1"/>
</dbReference>
<proteinExistence type="predicted"/>
<name>A0A7W8X762_9HYPH</name>
<dbReference type="InterPro" id="IPR009248">
    <property type="entry name" value="SbmA_BacA"/>
</dbReference>
<feature type="transmembrane region" description="Helical" evidence="5">
    <location>
        <begin position="36"/>
        <end position="55"/>
    </location>
</feature>
<feature type="transmembrane region" description="Helical" evidence="5">
    <location>
        <begin position="235"/>
        <end position="256"/>
    </location>
</feature>
<feature type="transmembrane region" description="Helical" evidence="5">
    <location>
        <begin position="362"/>
        <end position="382"/>
    </location>
</feature>
<evidence type="ECO:0000256" key="4">
    <source>
        <dbReference type="ARBA" id="ARBA00023136"/>
    </source>
</evidence>
<keyword evidence="4 5" id="KW-0472">Membrane</keyword>
<evidence type="ECO:0000256" key="3">
    <source>
        <dbReference type="ARBA" id="ARBA00022989"/>
    </source>
</evidence>
<feature type="transmembrane region" description="Helical" evidence="5">
    <location>
        <begin position="118"/>
        <end position="138"/>
    </location>
</feature>
<feature type="transmembrane region" description="Helical" evidence="5">
    <location>
        <begin position="87"/>
        <end position="106"/>
    </location>
</feature>
<keyword evidence="1" id="KW-0813">Transport</keyword>
<dbReference type="GO" id="GO:0005886">
    <property type="term" value="C:plasma membrane"/>
    <property type="evidence" value="ECO:0007669"/>
    <property type="project" value="TreeGrafter"/>
</dbReference>
<dbReference type="PANTHER" id="PTHR11384">
    <property type="entry name" value="ATP-BINDING CASSETTE, SUB-FAMILY D MEMBER"/>
    <property type="match status" value="1"/>
</dbReference>
<sequence>MRAFALGSAHRSAGVRPPQETRVQALFHSFFPNPKLFFPSALLWTIVVVAIWYSVGADIGAQFGLPQLGPGQEPPIGLGHFFTTASIWFYIYFISSMVLFCLFWHFYAAEHPWKSWSVWGSTFIIFTVYFSVDISVALNNWRRPTYDRIVEALKAPNTVQASEIYGYAFIFFQLATVYIISAVLISFFTSHYLFRWRTAMNDFYYSVWPKVRHIEGASQRIQEDTMRFATTVEGLGVRLIDSVMTLIAFLPVLHALSSNIKELPIVGAIPYPLVIAAIAWSIFGTVMLAIVGVRLPGLEFRNQRVEAAYRKELVYGEDHADRAQPLTIQELFSNVRKNYFRLYFHYTYFNVARYFYLQTDNIFPLFLMVPSIVGATITFGLMQQIQGAFTQVTSSFQYLVNSWPTVIELISIYKRLQAFEAAMEGEPLPAIDREFIEAGENESLA</sequence>
<evidence type="ECO:0000313" key="7">
    <source>
        <dbReference type="Proteomes" id="UP000585507"/>
    </source>
</evidence>
<dbReference type="NCBIfam" id="NF008306">
    <property type="entry name" value="PRK11098.1"/>
    <property type="match status" value="1"/>
</dbReference>
<dbReference type="EMBL" id="JACHBK010000002">
    <property type="protein sequence ID" value="MBB5534321.1"/>
    <property type="molecule type" value="Genomic_DNA"/>
</dbReference>
<evidence type="ECO:0000313" key="6">
    <source>
        <dbReference type="EMBL" id="MBB5534321.1"/>
    </source>
</evidence>
<evidence type="ECO:0000256" key="1">
    <source>
        <dbReference type="ARBA" id="ARBA00022448"/>
    </source>
</evidence>
<comment type="caution">
    <text evidence="6">The sequence shown here is derived from an EMBL/GenBank/DDBJ whole genome shotgun (WGS) entry which is preliminary data.</text>
</comment>
<keyword evidence="7" id="KW-1185">Reference proteome</keyword>